<dbReference type="SUPFAM" id="SSF47413">
    <property type="entry name" value="lambda repressor-like DNA-binding domains"/>
    <property type="match status" value="1"/>
</dbReference>
<dbReference type="InterPro" id="IPR010982">
    <property type="entry name" value="Lambda_DNA-bd_dom_sf"/>
</dbReference>
<dbReference type="GO" id="GO:0003677">
    <property type="term" value="F:DNA binding"/>
    <property type="evidence" value="ECO:0007669"/>
    <property type="project" value="InterPro"/>
</dbReference>
<sequence length="84" mass="8939">MAGLSTKDLVGSLKVSAERVKKPESGDLDRVQLATLPRHAEAIGCRLELRYVAEGTPRGIQLSGWFGCIPALGHLTELGEPIGT</sequence>
<dbReference type="Proteomes" id="UP000477543">
    <property type="component" value="Unassembled WGS sequence"/>
</dbReference>
<name>A0A6L9G571_9MICC</name>
<evidence type="ECO:0000313" key="2">
    <source>
        <dbReference type="Proteomes" id="UP000477543"/>
    </source>
</evidence>
<organism evidence="1 2">
    <name type="scientific">Glutamicibacter soli</name>
    <dbReference type="NCBI Taxonomy" id="453836"/>
    <lineage>
        <taxon>Bacteria</taxon>
        <taxon>Bacillati</taxon>
        <taxon>Actinomycetota</taxon>
        <taxon>Actinomycetes</taxon>
        <taxon>Micrococcales</taxon>
        <taxon>Micrococcaceae</taxon>
        <taxon>Glutamicibacter</taxon>
    </lineage>
</organism>
<dbReference type="EMBL" id="WYDN01000007">
    <property type="protein sequence ID" value="NAZ16227.1"/>
    <property type="molecule type" value="Genomic_DNA"/>
</dbReference>
<proteinExistence type="predicted"/>
<accession>A0A6L9G571</accession>
<reference evidence="1 2" key="1">
    <citation type="submission" date="2020-01" db="EMBL/GenBank/DDBJ databases">
        <title>Glutamicibacter soli M275.</title>
        <authorList>
            <person name="Meng X."/>
        </authorList>
    </citation>
    <scope>NUCLEOTIDE SEQUENCE [LARGE SCALE GENOMIC DNA]</scope>
    <source>
        <strain evidence="1 2">M275</strain>
    </source>
</reference>
<evidence type="ECO:0000313" key="1">
    <source>
        <dbReference type="EMBL" id="NAZ16227.1"/>
    </source>
</evidence>
<dbReference type="AlphaFoldDB" id="A0A6L9G571"/>
<dbReference type="RefSeq" id="WP_161448937.1">
    <property type="nucleotide sequence ID" value="NZ_WYDN01000007.1"/>
</dbReference>
<comment type="caution">
    <text evidence="1">The sequence shown here is derived from an EMBL/GenBank/DDBJ whole genome shotgun (WGS) entry which is preliminary data.</text>
</comment>
<protein>
    <submittedName>
        <fullName evidence="1">Uncharacterized protein</fullName>
    </submittedName>
</protein>
<gene>
    <name evidence="1" type="ORF">GT020_09140</name>
</gene>